<comment type="similarity">
    <text evidence="2">Belongs to the histidine acid phosphatase family. MINPP1 subfamily.</text>
</comment>
<comment type="caution">
    <text evidence="14">The sequence shown here is derived from an EMBL/GenBank/DDBJ whole genome shotgun (WGS) entry which is preliminary data.</text>
</comment>
<evidence type="ECO:0000313" key="15">
    <source>
        <dbReference type="Proteomes" id="UP000289738"/>
    </source>
</evidence>
<keyword evidence="7" id="KW-0378">Hydrolase</keyword>
<comment type="catalytic activity">
    <reaction evidence="13">
        <text>(2R)-2,3-bisphosphoglycerate + H2O = (2R)-2-phosphoglycerate + phosphate</text>
        <dbReference type="Rhea" id="RHEA:27381"/>
        <dbReference type="ChEBI" id="CHEBI:15377"/>
        <dbReference type="ChEBI" id="CHEBI:43474"/>
        <dbReference type="ChEBI" id="CHEBI:58248"/>
        <dbReference type="ChEBI" id="CHEBI:58289"/>
        <dbReference type="EC" id="3.1.3.80"/>
    </reaction>
    <physiologicalReaction direction="left-to-right" evidence="13">
        <dbReference type="Rhea" id="RHEA:27382"/>
    </physiologicalReaction>
</comment>
<evidence type="ECO:0000256" key="9">
    <source>
        <dbReference type="ARBA" id="ARBA00031642"/>
    </source>
</evidence>
<comment type="subcellular location">
    <subcellularLocation>
        <location evidence="1">Membrane</location>
    </subcellularLocation>
</comment>
<evidence type="ECO:0000256" key="8">
    <source>
        <dbReference type="ARBA" id="ARBA00023136"/>
    </source>
</evidence>
<evidence type="ECO:0000256" key="10">
    <source>
        <dbReference type="ARBA" id="ARBA00043668"/>
    </source>
</evidence>
<evidence type="ECO:0000256" key="6">
    <source>
        <dbReference type="ARBA" id="ARBA00022729"/>
    </source>
</evidence>
<proteinExistence type="inferred from homology"/>
<comment type="catalytic activity">
    <reaction evidence="12">
        <text>1D-myo-inositol hexakisphosphate + H2O = 1D-myo-inositol 1,2,4,5,6-pentakisphosphate + phosphate</text>
        <dbReference type="Rhea" id="RHEA:16989"/>
        <dbReference type="ChEBI" id="CHEBI:15377"/>
        <dbReference type="ChEBI" id="CHEBI:43474"/>
        <dbReference type="ChEBI" id="CHEBI:57798"/>
        <dbReference type="ChEBI" id="CHEBI:58130"/>
        <dbReference type="EC" id="3.1.3.62"/>
    </reaction>
    <physiologicalReaction direction="left-to-right" evidence="12">
        <dbReference type="Rhea" id="RHEA:16990"/>
    </physiologicalReaction>
</comment>
<keyword evidence="8" id="KW-0472">Membrane</keyword>
<dbReference type="GO" id="GO:0016020">
    <property type="term" value="C:membrane"/>
    <property type="evidence" value="ECO:0007669"/>
    <property type="project" value="UniProtKB-SubCell"/>
</dbReference>
<evidence type="ECO:0000256" key="2">
    <source>
        <dbReference type="ARBA" id="ARBA00008422"/>
    </source>
</evidence>
<evidence type="ECO:0000256" key="5">
    <source>
        <dbReference type="ARBA" id="ARBA00018097"/>
    </source>
</evidence>
<reference evidence="14 15" key="1">
    <citation type="submission" date="2019-01" db="EMBL/GenBank/DDBJ databases">
        <title>Sequencing of cultivated peanut Arachis hypogaea provides insights into genome evolution and oil improvement.</title>
        <authorList>
            <person name="Chen X."/>
        </authorList>
    </citation>
    <scope>NUCLEOTIDE SEQUENCE [LARGE SCALE GENOMIC DNA]</scope>
    <source>
        <strain evidence="15">cv. Fuhuasheng</strain>
        <tissue evidence="14">Leaves</tissue>
    </source>
</reference>
<organism evidence="14 15">
    <name type="scientific">Arachis hypogaea</name>
    <name type="common">Peanut</name>
    <dbReference type="NCBI Taxonomy" id="3818"/>
    <lineage>
        <taxon>Eukaryota</taxon>
        <taxon>Viridiplantae</taxon>
        <taxon>Streptophyta</taxon>
        <taxon>Embryophyta</taxon>
        <taxon>Tracheophyta</taxon>
        <taxon>Spermatophyta</taxon>
        <taxon>Magnoliopsida</taxon>
        <taxon>eudicotyledons</taxon>
        <taxon>Gunneridae</taxon>
        <taxon>Pentapetalae</taxon>
        <taxon>rosids</taxon>
        <taxon>fabids</taxon>
        <taxon>Fabales</taxon>
        <taxon>Fabaceae</taxon>
        <taxon>Papilionoideae</taxon>
        <taxon>50 kb inversion clade</taxon>
        <taxon>dalbergioids sensu lato</taxon>
        <taxon>Dalbergieae</taxon>
        <taxon>Pterocarpus clade</taxon>
        <taxon>Arachis</taxon>
    </lineage>
</organism>
<dbReference type="GO" id="GO:0034417">
    <property type="term" value="F:bisphosphoglycerate 3-phosphatase activity"/>
    <property type="evidence" value="ECO:0007669"/>
    <property type="project" value="UniProtKB-EC"/>
</dbReference>
<sequence>MGGGFCKVQSKRMKKPIVVLLLVIFFSAFNCFNAKEAFNVCKHLSTVFRSLSQFPITIFKSLFYVLIFEMKHIKEDLIKDARGRNLHLERVPSWLYGWKSPWQGRLKGGKLISKGEEELYDLGLKIREKFPSLFDEEYHPNIYTIRVTQVPRALASGVAFGMGLFSGNGSLGTRKHQAFSVISESHASDIMLKFHDCYHNYKVSGVRGVQIQTDLN</sequence>
<dbReference type="InterPro" id="IPR029033">
    <property type="entry name" value="His_PPase_superfam"/>
</dbReference>
<dbReference type="STRING" id="3818.A0A444X283"/>
<dbReference type="InterPro" id="IPR000560">
    <property type="entry name" value="His_Pase_clade-2"/>
</dbReference>
<evidence type="ECO:0000256" key="3">
    <source>
        <dbReference type="ARBA" id="ARBA00012976"/>
    </source>
</evidence>
<dbReference type="Proteomes" id="UP000289738">
    <property type="component" value="Chromosome B10"/>
</dbReference>
<dbReference type="EC" id="3.1.3.62" evidence="4"/>
<evidence type="ECO:0000256" key="7">
    <source>
        <dbReference type="ARBA" id="ARBA00022801"/>
    </source>
</evidence>
<dbReference type="GO" id="GO:0003993">
    <property type="term" value="F:acid phosphatase activity"/>
    <property type="evidence" value="ECO:0007669"/>
    <property type="project" value="TreeGrafter"/>
</dbReference>
<gene>
    <name evidence="14" type="ORF">Ahy_B10g102665</name>
</gene>
<evidence type="ECO:0000313" key="14">
    <source>
        <dbReference type="EMBL" id="RYQ83808.1"/>
    </source>
</evidence>
<dbReference type="GO" id="GO:0052745">
    <property type="term" value="F:inositol phosphate phosphatase activity"/>
    <property type="evidence" value="ECO:0007669"/>
    <property type="project" value="TreeGrafter"/>
</dbReference>
<dbReference type="Gene3D" id="3.40.50.1240">
    <property type="entry name" value="Phosphoglycerate mutase-like"/>
    <property type="match status" value="1"/>
</dbReference>
<dbReference type="EC" id="3.1.3.80" evidence="3"/>
<accession>A0A444X283</accession>
<dbReference type="PANTHER" id="PTHR20963:SF8">
    <property type="entry name" value="MULTIPLE INOSITOL POLYPHOSPHATE PHOSPHATASE 1"/>
    <property type="match status" value="1"/>
</dbReference>
<evidence type="ECO:0000256" key="13">
    <source>
        <dbReference type="ARBA" id="ARBA00043832"/>
    </source>
</evidence>
<comment type="catalytic activity">
    <reaction evidence="10">
        <text>1D-myo-inositol 1,2,5,6-tetrakisphosphate + H2O = 1D-myo-inositol 1,2,6-trisphosphate + phosphate</text>
        <dbReference type="Rhea" id="RHEA:77119"/>
        <dbReference type="ChEBI" id="CHEBI:15377"/>
        <dbReference type="ChEBI" id="CHEBI:43474"/>
        <dbReference type="ChEBI" id="CHEBI:195535"/>
        <dbReference type="ChEBI" id="CHEBI:195537"/>
        <dbReference type="EC" id="3.1.3.62"/>
    </reaction>
    <physiologicalReaction direction="left-to-right" evidence="10">
        <dbReference type="Rhea" id="RHEA:77120"/>
    </physiologicalReaction>
</comment>
<dbReference type="AlphaFoldDB" id="A0A444X283"/>
<dbReference type="Pfam" id="PF00328">
    <property type="entry name" value="His_Phos_2"/>
    <property type="match status" value="1"/>
</dbReference>
<dbReference type="PANTHER" id="PTHR20963">
    <property type="entry name" value="MULTIPLE INOSITOL POLYPHOSPHATE PHOSPHATASE-RELATED"/>
    <property type="match status" value="1"/>
</dbReference>
<dbReference type="SUPFAM" id="SSF53254">
    <property type="entry name" value="Phosphoglycerate mutase-like"/>
    <property type="match status" value="1"/>
</dbReference>
<keyword evidence="15" id="KW-1185">Reference proteome</keyword>
<keyword evidence="6" id="KW-0732">Signal</keyword>
<evidence type="ECO:0000256" key="1">
    <source>
        <dbReference type="ARBA" id="ARBA00004370"/>
    </source>
</evidence>
<evidence type="ECO:0000256" key="12">
    <source>
        <dbReference type="ARBA" id="ARBA00043691"/>
    </source>
</evidence>
<comment type="catalytic activity">
    <reaction evidence="11">
        <text>1D-myo-inositol 1,2,4,5,6-pentakisphosphate + H2O = 1D-myo-inositol 1,2,5,6-tetrakisphosphate + phosphate</text>
        <dbReference type="Rhea" id="RHEA:77115"/>
        <dbReference type="ChEBI" id="CHEBI:15377"/>
        <dbReference type="ChEBI" id="CHEBI:43474"/>
        <dbReference type="ChEBI" id="CHEBI:57798"/>
        <dbReference type="ChEBI" id="CHEBI:195535"/>
        <dbReference type="EC" id="3.1.3.62"/>
    </reaction>
    <physiologicalReaction direction="left-to-right" evidence="11">
        <dbReference type="Rhea" id="RHEA:77116"/>
    </physiologicalReaction>
</comment>
<dbReference type="EMBL" id="SDMP01000020">
    <property type="protein sequence ID" value="RYQ83808.1"/>
    <property type="molecule type" value="Genomic_DNA"/>
</dbReference>
<protein>
    <recommendedName>
        <fullName evidence="5">Multiple inositol polyphosphate phosphatase 1</fullName>
        <ecNumber evidence="4">3.1.3.62</ecNumber>
        <ecNumber evidence="3">3.1.3.80</ecNumber>
    </recommendedName>
    <alternativeName>
        <fullName evidence="9">2,3-bisphosphoglycerate 3-phosphatase</fullName>
    </alternativeName>
</protein>
<evidence type="ECO:0000256" key="11">
    <source>
        <dbReference type="ARBA" id="ARBA00043671"/>
    </source>
</evidence>
<evidence type="ECO:0000256" key="4">
    <source>
        <dbReference type="ARBA" id="ARBA00013040"/>
    </source>
</evidence>
<name>A0A444X283_ARAHY</name>